<protein>
    <submittedName>
        <fullName evidence="1">4258_t:CDS:1</fullName>
    </submittedName>
</protein>
<name>A0A9N9C9N1_9GLOM</name>
<sequence length="110" mass="13075">MDLTQYQTYVKFLSGPNYSPTLPLKQYRLLKQFPPANKQNLQENILQSVEVLLGKLPQAQFDARERILKAQLRHKEKHDKYYQIESYSIGKKVLRFRSLLVVTHKEKLEE</sequence>
<gene>
    <name evidence="1" type="ORF">DERYTH_LOCUS7226</name>
</gene>
<organism evidence="1 2">
    <name type="scientific">Dentiscutata erythropus</name>
    <dbReference type="NCBI Taxonomy" id="1348616"/>
    <lineage>
        <taxon>Eukaryota</taxon>
        <taxon>Fungi</taxon>
        <taxon>Fungi incertae sedis</taxon>
        <taxon>Mucoromycota</taxon>
        <taxon>Glomeromycotina</taxon>
        <taxon>Glomeromycetes</taxon>
        <taxon>Diversisporales</taxon>
        <taxon>Gigasporaceae</taxon>
        <taxon>Dentiscutata</taxon>
    </lineage>
</organism>
<comment type="caution">
    <text evidence="1">The sequence shown here is derived from an EMBL/GenBank/DDBJ whole genome shotgun (WGS) entry which is preliminary data.</text>
</comment>
<reference evidence="1" key="1">
    <citation type="submission" date="2021-06" db="EMBL/GenBank/DDBJ databases">
        <authorList>
            <person name="Kallberg Y."/>
            <person name="Tangrot J."/>
            <person name="Rosling A."/>
        </authorList>
    </citation>
    <scope>NUCLEOTIDE SEQUENCE</scope>
    <source>
        <strain evidence="1">MA453B</strain>
    </source>
</reference>
<dbReference type="Proteomes" id="UP000789405">
    <property type="component" value="Unassembled WGS sequence"/>
</dbReference>
<dbReference type="OrthoDB" id="2269275at2759"/>
<dbReference type="AlphaFoldDB" id="A0A9N9C9N1"/>
<proteinExistence type="predicted"/>
<keyword evidence="2" id="KW-1185">Reference proteome</keyword>
<dbReference type="EMBL" id="CAJVPY010003459">
    <property type="protein sequence ID" value="CAG8592346.1"/>
    <property type="molecule type" value="Genomic_DNA"/>
</dbReference>
<evidence type="ECO:0000313" key="2">
    <source>
        <dbReference type="Proteomes" id="UP000789405"/>
    </source>
</evidence>
<accession>A0A9N9C9N1</accession>
<evidence type="ECO:0000313" key="1">
    <source>
        <dbReference type="EMBL" id="CAG8592346.1"/>
    </source>
</evidence>